<keyword evidence="9 11" id="KW-1015">Disulfide bond</keyword>
<dbReference type="Pfam" id="PF18422">
    <property type="entry name" value="TNFR_16_TM"/>
    <property type="match status" value="1"/>
</dbReference>
<evidence type="ECO:0000256" key="10">
    <source>
        <dbReference type="ARBA" id="ARBA00023180"/>
    </source>
</evidence>
<feature type="domain" description="TNFR-Cys" evidence="15">
    <location>
        <begin position="133"/>
        <end position="172"/>
    </location>
</feature>
<evidence type="ECO:0000256" key="3">
    <source>
        <dbReference type="ARBA" id="ARBA00022692"/>
    </source>
</evidence>
<dbReference type="PANTHER" id="PTHR46605">
    <property type="entry name" value="TUMOR NECROSIS FACTOR RECEPTOR"/>
    <property type="match status" value="1"/>
</dbReference>
<evidence type="ECO:0000313" key="16">
    <source>
        <dbReference type="EMBL" id="MBN3283937.1"/>
    </source>
</evidence>
<evidence type="ECO:0000256" key="8">
    <source>
        <dbReference type="ARBA" id="ARBA00023136"/>
    </source>
</evidence>
<feature type="disulfide bond" evidence="11">
    <location>
        <begin position="151"/>
        <end position="164"/>
    </location>
</feature>
<dbReference type="SMART" id="SM00005">
    <property type="entry name" value="DEATH"/>
    <property type="match status" value="1"/>
</dbReference>
<evidence type="ECO:0000259" key="14">
    <source>
        <dbReference type="PROSITE" id="PS50017"/>
    </source>
</evidence>
<accession>A0ABS2YBK3</accession>
<feature type="region of interest" description="Disordered" evidence="12">
    <location>
        <begin position="29"/>
        <end position="55"/>
    </location>
</feature>
<feature type="repeat" description="TNFR-Cys" evidence="11">
    <location>
        <begin position="216"/>
        <end position="256"/>
    </location>
</feature>
<proteinExistence type="predicted"/>
<feature type="disulfide bond" evidence="11">
    <location>
        <begin position="154"/>
        <end position="172"/>
    </location>
</feature>
<dbReference type="Gene3D" id="1.10.533.10">
    <property type="entry name" value="Death Domain, Fas"/>
    <property type="match status" value="1"/>
</dbReference>
<feature type="disulfide bond" evidence="11">
    <location>
        <begin position="235"/>
        <end position="248"/>
    </location>
</feature>
<dbReference type="SMART" id="SM00208">
    <property type="entry name" value="TNFR"/>
    <property type="match status" value="4"/>
</dbReference>
<dbReference type="SUPFAM" id="SSF47986">
    <property type="entry name" value="DEATH domain"/>
    <property type="match status" value="1"/>
</dbReference>
<feature type="transmembrane region" description="Helical" evidence="13">
    <location>
        <begin position="306"/>
        <end position="326"/>
    </location>
</feature>
<keyword evidence="17" id="KW-1185">Reference proteome</keyword>
<name>A0ABS2YBK3_POLSP</name>
<dbReference type="PROSITE" id="PS50017">
    <property type="entry name" value="DEATH_DOMAIN"/>
    <property type="match status" value="1"/>
</dbReference>
<keyword evidence="10" id="KW-0325">Glycoprotein</keyword>
<feature type="disulfide bond" evidence="11">
    <location>
        <begin position="238"/>
        <end position="256"/>
    </location>
</feature>
<evidence type="ECO:0000256" key="1">
    <source>
        <dbReference type="ARBA" id="ARBA00004162"/>
    </source>
</evidence>
<organism evidence="16 17">
    <name type="scientific">Polyodon spathula</name>
    <name type="common">North American paddlefish</name>
    <name type="synonym">Squalus spathula</name>
    <dbReference type="NCBI Taxonomy" id="7913"/>
    <lineage>
        <taxon>Eukaryota</taxon>
        <taxon>Metazoa</taxon>
        <taxon>Chordata</taxon>
        <taxon>Craniata</taxon>
        <taxon>Vertebrata</taxon>
        <taxon>Euteleostomi</taxon>
        <taxon>Actinopterygii</taxon>
        <taxon>Chondrostei</taxon>
        <taxon>Acipenseriformes</taxon>
        <taxon>Polyodontidae</taxon>
        <taxon>Polyodon</taxon>
    </lineage>
</organism>
<feature type="disulfide bond" evidence="11">
    <location>
        <begin position="196"/>
        <end position="214"/>
    </location>
</feature>
<reference evidence="16" key="1">
    <citation type="journal article" date="2021" name="Cell">
        <title>Tracing the genetic footprints of vertebrate landing in non-teleost ray-finned fishes.</title>
        <authorList>
            <person name="Bi X."/>
            <person name="Wang K."/>
            <person name="Yang L."/>
            <person name="Pan H."/>
            <person name="Jiang H."/>
            <person name="Wei Q."/>
            <person name="Fang M."/>
            <person name="Yu H."/>
            <person name="Zhu C."/>
            <person name="Cai Y."/>
            <person name="He Y."/>
            <person name="Gan X."/>
            <person name="Zeng H."/>
            <person name="Yu D."/>
            <person name="Zhu Y."/>
            <person name="Jiang H."/>
            <person name="Qiu Q."/>
            <person name="Yang H."/>
            <person name="Zhang Y.E."/>
            <person name="Wang W."/>
            <person name="Zhu M."/>
            <person name="He S."/>
            <person name="Zhang G."/>
        </authorList>
    </citation>
    <scope>NUCLEOTIDE SEQUENCE</scope>
    <source>
        <strain evidence="16">Pddl_001</strain>
    </source>
</reference>
<comment type="subcellular location">
    <subcellularLocation>
        <location evidence="1">Cell membrane</location>
        <topology evidence="1">Single-pass membrane protein</topology>
    </subcellularLocation>
</comment>
<keyword evidence="6" id="KW-0677">Repeat</keyword>
<keyword evidence="5" id="KW-0732">Signal</keyword>
<feature type="repeat" description="TNFR-Cys" evidence="11">
    <location>
        <begin position="133"/>
        <end position="172"/>
    </location>
</feature>
<feature type="repeat" description="TNFR-Cys" evidence="11">
    <location>
        <begin position="173"/>
        <end position="214"/>
    </location>
</feature>
<dbReference type="EMBL" id="JAAWVQ010131904">
    <property type="protein sequence ID" value="MBN3283937.1"/>
    <property type="molecule type" value="Genomic_DNA"/>
</dbReference>
<keyword evidence="8 13" id="KW-0472">Membrane</keyword>
<keyword evidence="2" id="KW-1003">Cell membrane</keyword>
<feature type="non-terminal residue" evidence="16">
    <location>
        <position position="1"/>
    </location>
</feature>
<keyword evidence="7 13" id="KW-1133">Transmembrane helix</keyword>
<dbReference type="InterPro" id="IPR011029">
    <property type="entry name" value="DEATH-like_dom_sf"/>
</dbReference>
<dbReference type="InterPro" id="IPR000488">
    <property type="entry name" value="Death_dom"/>
</dbReference>
<dbReference type="Gene3D" id="2.10.50.10">
    <property type="entry name" value="Tumor Necrosis Factor Receptor, subunit A, domain 2"/>
    <property type="match status" value="3"/>
</dbReference>
<dbReference type="InterPro" id="IPR034046">
    <property type="entry name" value="TNFRSF16_N"/>
</dbReference>
<evidence type="ECO:0000256" key="13">
    <source>
        <dbReference type="SAM" id="Phobius"/>
    </source>
</evidence>
<comment type="caution">
    <text evidence="16">The sequence shown here is derived from an EMBL/GenBank/DDBJ whole genome shotgun (WGS) entry which is preliminary data.</text>
</comment>
<gene>
    <name evidence="16" type="primary">Ngfr_2</name>
    <name evidence="16" type="ORF">GTO93_0003921</name>
</gene>
<evidence type="ECO:0000256" key="11">
    <source>
        <dbReference type="PROSITE-ProRule" id="PRU00206"/>
    </source>
</evidence>
<evidence type="ECO:0000259" key="15">
    <source>
        <dbReference type="PROSITE" id="PS50050"/>
    </source>
</evidence>
<feature type="non-terminal residue" evidence="16">
    <location>
        <position position="477"/>
    </location>
</feature>
<keyword evidence="4" id="KW-0053">Apoptosis</keyword>
<dbReference type="CDD" id="cd08311">
    <property type="entry name" value="Death_p75NR"/>
    <property type="match status" value="1"/>
</dbReference>
<evidence type="ECO:0000256" key="9">
    <source>
        <dbReference type="ARBA" id="ARBA00023157"/>
    </source>
</evidence>
<dbReference type="InterPro" id="IPR001368">
    <property type="entry name" value="TNFR/NGFR_Cys_rich_reg"/>
</dbReference>
<dbReference type="Pfam" id="PF00531">
    <property type="entry name" value="Death"/>
    <property type="match status" value="1"/>
</dbReference>
<evidence type="ECO:0000256" key="4">
    <source>
        <dbReference type="ARBA" id="ARBA00022703"/>
    </source>
</evidence>
<dbReference type="PROSITE" id="PS50050">
    <property type="entry name" value="TNFR_NGFR_2"/>
    <property type="match status" value="3"/>
</dbReference>
<feature type="region of interest" description="Disordered" evidence="12">
    <location>
        <begin position="268"/>
        <end position="296"/>
    </location>
</feature>
<dbReference type="Gene3D" id="6.10.250.1780">
    <property type="match status" value="1"/>
</dbReference>
<protein>
    <submittedName>
        <fullName evidence="16">TNR16 factor</fullName>
    </submittedName>
</protein>
<dbReference type="Proteomes" id="UP001166093">
    <property type="component" value="Unassembled WGS sequence"/>
</dbReference>
<feature type="domain" description="TNFR-Cys" evidence="15">
    <location>
        <begin position="216"/>
        <end position="256"/>
    </location>
</feature>
<evidence type="ECO:0000256" key="12">
    <source>
        <dbReference type="SAM" id="MobiDB-lite"/>
    </source>
</evidence>
<feature type="domain" description="Death" evidence="14">
    <location>
        <begin position="406"/>
        <end position="471"/>
    </location>
</feature>
<sequence length="477" mass="51568">MPASESHKWALPTGHNDSGVYKGCEAERSEGRGVGEQRGHWYSKGNLGTPAERLGQRWDRRNKSTEMGREMEKIGGVMKIILLAEFEKGLLWVAAGDVCESNRFTEDGKCCDLCPLGFGVAVECGKTNTQCEACQEGVTFSALPGTPCSLCSLCPQGIQVTGLCTATQDTQCNCGDGFFLNVVNGSDPLCAPCSSCGKGLGVEWECGLHRDTMCKACPAGTYSEENSQTETCLNCTTCQESEVQIRECTANSDTLCMDKKLMILQRQGTANPKDSPRRVGPVESETSTYPSSPDFIPQEDSGKNIIPVYCSILAAVVIGLIIYVAYKCWTSCKQKQQLAKARAGELSCSPEGEKLHSDSGVFLDTHSLQETQQLKGNKLESCLYLNVAPQRQEEIEQLLLDTSSGGKGWRHLAAQLGYEQDRVDTFGRGEDPVHTLLSDWSAQEGATVSVLYAALSCIERSEVAAALSRPAEASSVV</sequence>
<dbReference type="InterPro" id="IPR041448">
    <property type="entry name" value="TNFR16_TM"/>
</dbReference>
<evidence type="ECO:0000256" key="5">
    <source>
        <dbReference type="ARBA" id="ARBA00022729"/>
    </source>
</evidence>
<feature type="domain" description="TNFR-Cys" evidence="15">
    <location>
        <begin position="173"/>
        <end position="214"/>
    </location>
</feature>
<dbReference type="PANTHER" id="PTHR46605:SF1">
    <property type="entry name" value="DEATH DOMAIN-CONTAINING MEMBRANE PROTEIN NRADD"/>
    <property type="match status" value="1"/>
</dbReference>
<evidence type="ECO:0000256" key="7">
    <source>
        <dbReference type="ARBA" id="ARBA00022989"/>
    </source>
</evidence>
<evidence type="ECO:0000256" key="2">
    <source>
        <dbReference type="ARBA" id="ARBA00022475"/>
    </source>
</evidence>
<dbReference type="CDD" id="cd13416">
    <property type="entry name" value="TNFRSF16"/>
    <property type="match status" value="1"/>
</dbReference>
<comment type="caution">
    <text evidence="11">Lacks conserved residue(s) required for the propagation of feature annotation.</text>
</comment>
<feature type="disulfide bond" evidence="11">
    <location>
        <begin position="217"/>
        <end position="232"/>
    </location>
</feature>
<dbReference type="SUPFAM" id="SSF57586">
    <property type="entry name" value="TNF receptor-like"/>
    <property type="match status" value="2"/>
</dbReference>
<dbReference type="Pfam" id="PF00020">
    <property type="entry name" value="TNFR_c6"/>
    <property type="match status" value="3"/>
</dbReference>
<feature type="compositionally biased region" description="Basic and acidic residues" evidence="12">
    <location>
        <begin position="29"/>
        <end position="39"/>
    </location>
</feature>
<evidence type="ECO:0000313" key="17">
    <source>
        <dbReference type="Proteomes" id="UP001166093"/>
    </source>
</evidence>
<dbReference type="PROSITE" id="PS00652">
    <property type="entry name" value="TNFR_NGFR_1"/>
    <property type="match status" value="1"/>
</dbReference>
<feature type="disulfide bond" evidence="11">
    <location>
        <begin position="193"/>
        <end position="206"/>
    </location>
</feature>
<evidence type="ECO:0000256" key="6">
    <source>
        <dbReference type="ARBA" id="ARBA00022737"/>
    </source>
</evidence>
<dbReference type="InterPro" id="IPR052302">
    <property type="entry name" value="Neurotrophin_rcpt-DD"/>
</dbReference>
<keyword evidence="3 13" id="KW-0812">Transmembrane</keyword>